<evidence type="ECO:0000256" key="6">
    <source>
        <dbReference type="SAM" id="MobiDB-lite"/>
    </source>
</evidence>
<sequence length="699" mass="77800">MATQIGADDFGSDALTNGSPASQLDQRVHNSTIYGDPNVISSPAGQYAIMATSPKSRLKSTRSSRRSRRGCYTCRKRKVKCNEEHPICGNCHRLQLVCTYESSALPDSFARIEKPRQKSSLARQRTQTSTIGVSAVQDQSLPNQRSHAGITGRVQNVSLEAEPLQDDDSTAPRSIVPSTDIEDPIRGQQLQQNFPDPGNWELDLLGEESLCTNLPNLSSFFSAQHYSPYEHVMPSYNISQPFSSSLPMNYIRSDPSSATKNDNMIAAAPVSFRNSDQSHFSPLEEVTLLRHFVDFAVPPILIGVEPRWHKSRNALLRLSKSNFALRLSICAFSALSLEESSSRQPSQATQSSDYYSALAVRELEKLFDGQSGENAGPSSYEVILGSIFFLSYVGLIVSKAPKSSVDLLDRAHTLLSQKPRFGSTLYNQLQIWLKLLDAKVVSAGGSGFHLYTNPDNLDLEIIRQSDPSTGDAEQASTNANLLETEDILFNSLNQQAYSFYLQVLNFSGRIARLDKWHRSRGCVEDELEVMLAAEKVIRDLNALWTRRPAIIDLADQGELQQYMAPGLATKVLHHLRTYTANFQACFIHLQRVAYAHLQAIPQIRPAVARIVSLSRMTLEEGQSLPVSMLWPLMMAACEAEQEDTQHWIIKCIDGMETKVGNATRTAKLVRAIVERQKCGQRADARTVMHDTFEEVFAII</sequence>
<dbReference type="GO" id="GO:0008270">
    <property type="term" value="F:zinc ion binding"/>
    <property type="evidence" value="ECO:0007669"/>
    <property type="project" value="InterPro"/>
</dbReference>
<name>A0A0M9WK73_9EURO</name>
<comment type="caution">
    <text evidence="8">The sequence shown here is derived from an EMBL/GenBank/DDBJ whole genome shotgun (WGS) entry which is preliminary data.</text>
</comment>
<dbReference type="GO" id="GO:0000981">
    <property type="term" value="F:DNA-binding transcription factor activity, RNA polymerase II-specific"/>
    <property type="evidence" value="ECO:0007669"/>
    <property type="project" value="InterPro"/>
</dbReference>
<dbReference type="Gene3D" id="4.10.240.10">
    <property type="entry name" value="Zn(2)-C6 fungal-type DNA-binding domain"/>
    <property type="match status" value="1"/>
</dbReference>
<evidence type="ECO:0000256" key="2">
    <source>
        <dbReference type="ARBA" id="ARBA00023015"/>
    </source>
</evidence>
<dbReference type="GO" id="GO:0005634">
    <property type="term" value="C:nucleus"/>
    <property type="evidence" value="ECO:0007669"/>
    <property type="project" value="UniProtKB-SubCell"/>
</dbReference>
<accession>A0A0M9WK73</accession>
<evidence type="ECO:0000256" key="4">
    <source>
        <dbReference type="ARBA" id="ARBA00023163"/>
    </source>
</evidence>
<gene>
    <name evidence="8" type="ORF">ACN38_g1119</name>
</gene>
<feature type="domain" description="Zn(2)-C6 fungal-type" evidence="7">
    <location>
        <begin position="70"/>
        <end position="100"/>
    </location>
</feature>
<evidence type="ECO:0000256" key="5">
    <source>
        <dbReference type="ARBA" id="ARBA00023242"/>
    </source>
</evidence>
<dbReference type="GO" id="GO:0045944">
    <property type="term" value="P:positive regulation of transcription by RNA polymerase II"/>
    <property type="evidence" value="ECO:0007669"/>
    <property type="project" value="TreeGrafter"/>
</dbReference>
<evidence type="ECO:0000313" key="9">
    <source>
        <dbReference type="Proteomes" id="UP000037696"/>
    </source>
</evidence>
<dbReference type="SUPFAM" id="SSF57701">
    <property type="entry name" value="Zn2/Cys6 DNA-binding domain"/>
    <property type="match status" value="1"/>
</dbReference>
<evidence type="ECO:0000256" key="3">
    <source>
        <dbReference type="ARBA" id="ARBA00023125"/>
    </source>
</evidence>
<dbReference type="GO" id="GO:0000976">
    <property type="term" value="F:transcription cis-regulatory region binding"/>
    <property type="evidence" value="ECO:0007669"/>
    <property type="project" value="TreeGrafter"/>
</dbReference>
<feature type="compositionally biased region" description="Polar residues" evidence="6">
    <location>
        <begin position="14"/>
        <end position="26"/>
    </location>
</feature>
<keyword evidence="3" id="KW-0238">DNA-binding</keyword>
<proteinExistence type="predicted"/>
<keyword evidence="2" id="KW-0805">Transcription regulation</keyword>
<evidence type="ECO:0000313" key="8">
    <source>
        <dbReference type="EMBL" id="KOS47982.1"/>
    </source>
</evidence>
<dbReference type="CDD" id="cd00067">
    <property type="entry name" value="GAL4"/>
    <property type="match status" value="1"/>
</dbReference>
<dbReference type="InterPro" id="IPR001138">
    <property type="entry name" value="Zn2Cys6_DnaBD"/>
</dbReference>
<organism evidence="8 9">
    <name type="scientific">Penicillium nordicum</name>
    <dbReference type="NCBI Taxonomy" id="229535"/>
    <lineage>
        <taxon>Eukaryota</taxon>
        <taxon>Fungi</taxon>
        <taxon>Dikarya</taxon>
        <taxon>Ascomycota</taxon>
        <taxon>Pezizomycotina</taxon>
        <taxon>Eurotiomycetes</taxon>
        <taxon>Eurotiomycetidae</taxon>
        <taxon>Eurotiales</taxon>
        <taxon>Aspergillaceae</taxon>
        <taxon>Penicillium</taxon>
    </lineage>
</organism>
<dbReference type="EMBL" id="LHQQ01000010">
    <property type="protein sequence ID" value="KOS47982.1"/>
    <property type="molecule type" value="Genomic_DNA"/>
</dbReference>
<dbReference type="SMART" id="SM00066">
    <property type="entry name" value="GAL4"/>
    <property type="match status" value="1"/>
</dbReference>
<dbReference type="PROSITE" id="PS50048">
    <property type="entry name" value="ZN2_CY6_FUNGAL_2"/>
    <property type="match status" value="1"/>
</dbReference>
<feature type="region of interest" description="Disordered" evidence="6">
    <location>
        <begin position="161"/>
        <end position="180"/>
    </location>
</feature>
<reference evidence="8 9" key="1">
    <citation type="submission" date="2015-08" db="EMBL/GenBank/DDBJ databases">
        <title>Genome sequencing of Penicillium nordicum.</title>
        <authorList>
            <person name="Nguyen H.D."/>
            <person name="Seifert K.A."/>
        </authorList>
    </citation>
    <scope>NUCLEOTIDE SEQUENCE [LARGE SCALE GENOMIC DNA]</scope>
    <source>
        <strain evidence="8 9">DAOMC 185683</strain>
    </source>
</reference>
<dbReference type="Pfam" id="PF11951">
    <property type="entry name" value="Fungal_trans_2"/>
    <property type="match status" value="1"/>
</dbReference>
<dbReference type="STRING" id="229535.A0A0M9WK73"/>
<dbReference type="PANTHER" id="PTHR37534">
    <property type="entry name" value="TRANSCRIPTIONAL ACTIVATOR PROTEIN UGA3"/>
    <property type="match status" value="1"/>
</dbReference>
<protein>
    <recommendedName>
        <fullName evidence="7">Zn(2)-C6 fungal-type domain-containing protein</fullName>
    </recommendedName>
</protein>
<keyword evidence="4" id="KW-0804">Transcription</keyword>
<feature type="region of interest" description="Disordered" evidence="6">
    <location>
        <begin position="1"/>
        <end position="26"/>
    </location>
</feature>
<dbReference type="PROSITE" id="PS00463">
    <property type="entry name" value="ZN2_CY6_FUNGAL_1"/>
    <property type="match status" value="1"/>
</dbReference>
<dbReference type="Pfam" id="PF00172">
    <property type="entry name" value="Zn_clus"/>
    <property type="match status" value="1"/>
</dbReference>
<dbReference type="AlphaFoldDB" id="A0A0M9WK73"/>
<dbReference type="InterPro" id="IPR021858">
    <property type="entry name" value="Fun_TF"/>
</dbReference>
<dbReference type="OrthoDB" id="648861at2759"/>
<keyword evidence="9" id="KW-1185">Reference proteome</keyword>
<dbReference type="PANTHER" id="PTHR37534:SF49">
    <property type="entry name" value="LYSINE BIOSYNTHESIS REGULATORY PROTEIN LYS14"/>
    <property type="match status" value="1"/>
</dbReference>
<dbReference type="InterPro" id="IPR036864">
    <property type="entry name" value="Zn2-C6_fun-type_DNA-bd_sf"/>
</dbReference>
<evidence type="ECO:0000256" key="1">
    <source>
        <dbReference type="ARBA" id="ARBA00004123"/>
    </source>
</evidence>
<dbReference type="Proteomes" id="UP000037696">
    <property type="component" value="Unassembled WGS sequence"/>
</dbReference>
<evidence type="ECO:0000259" key="7">
    <source>
        <dbReference type="PROSITE" id="PS50048"/>
    </source>
</evidence>
<comment type="subcellular location">
    <subcellularLocation>
        <location evidence="1">Nucleus</location>
    </subcellularLocation>
</comment>
<keyword evidence="5" id="KW-0539">Nucleus</keyword>